<evidence type="ECO:0000313" key="1">
    <source>
        <dbReference type="EMBL" id="KAA6374408.1"/>
    </source>
</evidence>
<protein>
    <submittedName>
        <fullName evidence="1">Uncharacterized protein</fullName>
    </submittedName>
</protein>
<accession>A0A5J4UVD6</accession>
<evidence type="ECO:0000313" key="2">
    <source>
        <dbReference type="Proteomes" id="UP000324800"/>
    </source>
</evidence>
<name>A0A5J4UVD6_9EUKA</name>
<reference evidence="1 2" key="1">
    <citation type="submission" date="2019-03" db="EMBL/GenBank/DDBJ databases">
        <title>Single cell metagenomics reveals metabolic interactions within the superorganism composed of flagellate Streblomastix strix and complex community of Bacteroidetes bacteria on its surface.</title>
        <authorList>
            <person name="Treitli S.C."/>
            <person name="Kolisko M."/>
            <person name="Husnik F."/>
            <person name="Keeling P."/>
            <person name="Hampl V."/>
        </authorList>
    </citation>
    <scope>NUCLEOTIDE SEQUENCE [LARGE SCALE GENOMIC DNA]</scope>
    <source>
        <strain evidence="1">ST1C</strain>
    </source>
</reference>
<comment type="caution">
    <text evidence="1">The sequence shown here is derived from an EMBL/GenBank/DDBJ whole genome shotgun (WGS) entry which is preliminary data.</text>
</comment>
<gene>
    <name evidence="1" type="ORF">EZS28_030065</name>
</gene>
<dbReference type="EMBL" id="SNRW01012003">
    <property type="protein sequence ID" value="KAA6374408.1"/>
    <property type="molecule type" value="Genomic_DNA"/>
</dbReference>
<sequence>MREAIEKRSYSNGYCWKASSQKLLHCKLLMSGIVSGADIGKELANLNSSAHKTNANSYAYIIAVRMLFRIQGFQQDRINGFALKKIMKKLITATRKKQREDLKYKIDIHLKRIQERVDFKRKLYELEHLGCKISSVMAFPTLQLAEIYRASVIQLEDNVWQLSTSI</sequence>
<organism evidence="1 2">
    <name type="scientific">Streblomastix strix</name>
    <dbReference type="NCBI Taxonomy" id="222440"/>
    <lineage>
        <taxon>Eukaryota</taxon>
        <taxon>Metamonada</taxon>
        <taxon>Preaxostyla</taxon>
        <taxon>Oxymonadida</taxon>
        <taxon>Streblomastigidae</taxon>
        <taxon>Streblomastix</taxon>
    </lineage>
</organism>
<proteinExistence type="predicted"/>
<dbReference type="Proteomes" id="UP000324800">
    <property type="component" value="Unassembled WGS sequence"/>
</dbReference>
<dbReference type="AlphaFoldDB" id="A0A5J4UVD6"/>